<dbReference type="PANTHER" id="PTHR39321:SF3">
    <property type="entry name" value="PHOSPHOPANTETHEINE ADENYLYLTRANSFERASE"/>
    <property type="match status" value="1"/>
</dbReference>
<dbReference type="PANTHER" id="PTHR39321">
    <property type="entry name" value="NICOTINATE-NUCLEOTIDE ADENYLYLTRANSFERASE-RELATED"/>
    <property type="match status" value="1"/>
</dbReference>
<evidence type="ECO:0000313" key="14">
    <source>
        <dbReference type="Proteomes" id="UP001143391"/>
    </source>
</evidence>
<comment type="pathway">
    <text evidence="2 11">Cofactor biosynthesis; NAD(+) biosynthesis; deamido-NAD(+) from nicotinate D-ribonucleotide: step 1/1.</text>
</comment>
<keyword evidence="7 11" id="KW-0547">Nucleotide-binding</keyword>
<evidence type="ECO:0000256" key="5">
    <source>
        <dbReference type="ARBA" id="ARBA00022679"/>
    </source>
</evidence>
<proteinExistence type="inferred from homology"/>
<keyword evidence="14" id="KW-1185">Reference proteome</keyword>
<organism evidence="13 14">
    <name type="scientific">Marinobacter iranensis</name>
    <dbReference type="NCBI Taxonomy" id="2962607"/>
    <lineage>
        <taxon>Bacteria</taxon>
        <taxon>Pseudomonadati</taxon>
        <taxon>Pseudomonadota</taxon>
        <taxon>Gammaproteobacteria</taxon>
        <taxon>Pseudomonadales</taxon>
        <taxon>Marinobacteraceae</taxon>
        <taxon>Marinobacter</taxon>
    </lineage>
</organism>
<feature type="domain" description="Cytidyltransferase-like" evidence="12">
    <location>
        <begin position="4"/>
        <end position="183"/>
    </location>
</feature>
<comment type="similarity">
    <text evidence="3 11">Belongs to the NadD family.</text>
</comment>
<protein>
    <recommendedName>
        <fullName evidence="11">Probable nicotinate-nucleotide adenylyltransferase</fullName>
        <ecNumber evidence="11">2.7.7.18</ecNumber>
    </recommendedName>
    <alternativeName>
        <fullName evidence="11">Deamido-NAD(+) diphosphorylase</fullName>
    </alternativeName>
    <alternativeName>
        <fullName evidence="11">Deamido-NAD(+) pyrophosphorylase</fullName>
    </alternativeName>
    <alternativeName>
        <fullName evidence="11">Nicotinate mononucleotide adenylyltransferase</fullName>
        <shortName evidence="11">NaMN adenylyltransferase</shortName>
    </alternativeName>
</protein>
<evidence type="ECO:0000313" key="13">
    <source>
        <dbReference type="EMBL" id="MDF0752257.1"/>
    </source>
</evidence>
<sequence length="216" mass="23861">MHVIYGGTFDPIHHGHLRLAVELRERLGVAEIALMPCHVPPHRDVPGATSEQRVALLELAIAGEPGLTMDDRELRRDGASYTAETLRQLRGEIGPDKPLAIVLGTDSFAGFDRWQEWQRIPELAHIIVVQRPGPGLVPDGVPARLLKERSVAQVDALYDAPCGHILQMDPPMLDISATGIRDRILSGHSPRYLLPDSVWQEIRRLGLYGACPDGNF</sequence>
<evidence type="ECO:0000256" key="10">
    <source>
        <dbReference type="ARBA" id="ARBA00048721"/>
    </source>
</evidence>
<dbReference type="NCBIfam" id="TIGR00125">
    <property type="entry name" value="cyt_tran_rel"/>
    <property type="match status" value="1"/>
</dbReference>
<dbReference type="RefSeq" id="WP_275709403.1">
    <property type="nucleotide sequence ID" value="NZ_JANCMW010000014.1"/>
</dbReference>
<keyword evidence="6 11" id="KW-0548">Nucleotidyltransferase</keyword>
<dbReference type="GO" id="GO:0004515">
    <property type="term" value="F:nicotinate-nucleotide adenylyltransferase activity"/>
    <property type="evidence" value="ECO:0007669"/>
    <property type="project" value="UniProtKB-EC"/>
</dbReference>
<evidence type="ECO:0000256" key="3">
    <source>
        <dbReference type="ARBA" id="ARBA00009014"/>
    </source>
</evidence>
<dbReference type="SUPFAM" id="SSF52374">
    <property type="entry name" value="Nucleotidylyl transferase"/>
    <property type="match status" value="1"/>
</dbReference>
<evidence type="ECO:0000256" key="2">
    <source>
        <dbReference type="ARBA" id="ARBA00005019"/>
    </source>
</evidence>
<gene>
    <name evidence="11 13" type="primary">nadD</name>
    <name evidence="13" type="ORF">NLU14_18670</name>
</gene>
<comment type="function">
    <text evidence="1 11">Catalyzes the reversible adenylation of nicotinate mononucleotide (NaMN) to nicotinic acid adenine dinucleotide (NaAD).</text>
</comment>
<evidence type="ECO:0000256" key="8">
    <source>
        <dbReference type="ARBA" id="ARBA00022840"/>
    </source>
</evidence>
<evidence type="ECO:0000256" key="4">
    <source>
        <dbReference type="ARBA" id="ARBA00022642"/>
    </source>
</evidence>
<comment type="catalytic activity">
    <reaction evidence="10 11">
        <text>nicotinate beta-D-ribonucleotide + ATP + H(+) = deamido-NAD(+) + diphosphate</text>
        <dbReference type="Rhea" id="RHEA:22860"/>
        <dbReference type="ChEBI" id="CHEBI:15378"/>
        <dbReference type="ChEBI" id="CHEBI:30616"/>
        <dbReference type="ChEBI" id="CHEBI:33019"/>
        <dbReference type="ChEBI" id="CHEBI:57502"/>
        <dbReference type="ChEBI" id="CHEBI:58437"/>
        <dbReference type="EC" id="2.7.7.18"/>
    </reaction>
</comment>
<evidence type="ECO:0000256" key="11">
    <source>
        <dbReference type="HAMAP-Rule" id="MF_00244"/>
    </source>
</evidence>
<evidence type="ECO:0000256" key="9">
    <source>
        <dbReference type="ARBA" id="ARBA00023027"/>
    </source>
</evidence>
<accession>A0ABT5YEY2</accession>
<keyword evidence="4 11" id="KW-0662">Pyridine nucleotide biosynthesis</keyword>
<keyword evidence="8 11" id="KW-0067">ATP-binding</keyword>
<comment type="caution">
    <text evidence="13">The sequence shown here is derived from an EMBL/GenBank/DDBJ whole genome shotgun (WGS) entry which is preliminary data.</text>
</comment>
<dbReference type="EMBL" id="JANCMW010000014">
    <property type="protein sequence ID" value="MDF0752257.1"/>
    <property type="molecule type" value="Genomic_DNA"/>
</dbReference>
<dbReference type="InterPro" id="IPR004821">
    <property type="entry name" value="Cyt_trans-like"/>
</dbReference>
<dbReference type="Pfam" id="PF01467">
    <property type="entry name" value="CTP_transf_like"/>
    <property type="match status" value="1"/>
</dbReference>
<reference evidence="13" key="1">
    <citation type="submission" date="2022-07" db="EMBL/GenBank/DDBJ databases">
        <title>Marinobacter iranensis a new bacterium isolate from a hipersaline lake in Iran.</title>
        <authorList>
            <person name="Mohammad A.M.A."/>
            <person name="Cristina S.-P."/>
            <person name="Antonio V."/>
        </authorList>
    </citation>
    <scope>NUCLEOTIDE SEQUENCE</scope>
    <source>
        <strain evidence="13">71-i</strain>
    </source>
</reference>
<dbReference type="Gene3D" id="3.40.50.620">
    <property type="entry name" value="HUPs"/>
    <property type="match status" value="1"/>
</dbReference>
<keyword evidence="5 11" id="KW-0808">Transferase</keyword>
<dbReference type="Proteomes" id="UP001143391">
    <property type="component" value="Unassembled WGS sequence"/>
</dbReference>
<dbReference type="EC" id="2.7.7.18" evidence="11"/>
<name>A0ABT5YEY2_9GAMM</name>
<evidence type="ECO:0000256" key="1">
    <source>
        <dbReference type="ARBA" id="ARBA00002324"/>
    </source>
</evidence>
<evidence type="ECO:0000256" key="6">
    <source>
        <dbReference type="ARBA" id="ARBA00022695"/>
    </source>
</evidence>
<dbReference type="CDD" id="cd02165">
    <property type="entry name" value="NMNAT"/>
    <property type="match status" value="1"/>
</dbReference>
<evidence type="ECO:0000259" key="12">
    <source>
        <dbReference type="Pfam" id="PF01467"/>
    </source>
</evidence>
<dbReference type="HAMAP" id="MF_00244">
    <property type="entry name" value="NaMN_adenylyltr"/>
    <property type="match status" value="1"/>
</dbReference>
<evidence type="ECO:0000256" key="7">
    <source>
        <dbReference type="ARBA" id="ARBA00022741"/>
    </source>
</evidence>
<dbReference type="NCBIfam" id="NF000839">
    <property type="entry name" value="PRK00071.1-1"/>
    <property type="match status" value="1"/>
</dbReference>
<dbReference type="InterPro" id="IPR005248">
    <property type="entry name" value="NadD/NMNAT"/>
</dbReference>
<keyword evidence="9 11" id="KW-0520">NAD</keyword>
<dbReference type="NCBIfam" id="TIGR00482">
    <property type="entry name" value="nicotinate (nicotinamide) nucleotide adenylyltransferase"/>
    <property type="match status" value="1"/>
</dbReference>
<dbReference type="InterPro" id="IPR014729">
    <property type="entry name" value="Rossmann-like_a/b/a_fold"/>
</dbReference>